<dbReference type="NCBIfam" id="TIGR03015">
    <property type="entry name" value="pepcterm_ATPase"/>
    <property type="match status" value="1"/>
</dbReference>
<evidence type="ECO:0000259" key="2">
    <source>
        <dbReference type="SMART" id="SM00382"/>
    </source>
</evidence>
<dbReference type="InterPro" id="IPR017466">
    <property type="entry name" value="XrtA-assoc_ATPase-like"/>
</dbReference>
<dbReference type="PANTHER" id="PTHR35894:SF1">
    <property type="entry name" value="PHOSPHORIBULOKINASE _ URIDINE KINASE FAMILY"/>
    <property type="match status" value="1"/>
</dbReference>
<sequence length="366" mass="41413">MYEAFYGLDDKPFALSPDPRFFYESKGHRRAMAYLEYGIQQQEGFIVITGEVGAGKTTLVRNLFAGIDDRPLVAAQLVSTQLNADTLLRSVNLAFGLEDAPQDKALQLRQLERFLLRTRQRGQRALLVVDEAQNLSNEAVEELRMLSNFQGEDGPLLQSFLLGQPEFRRILRSANMQQLRQRVIATYHLGPMDEADTRAYIEHRLGRVGWQGDPSFDEQSWALIHGYTAGIPRQVNTLCDRLLLMGYLEECHHFGPSEVQAVIDEMEADLGGQSGGEEGSESADAPYGGEAPRGGPGLDGKLERIERYLGFNYKLIQYALEVQRGDRQRLERRLDRIERYLISGYRLTRQVGATLKRTFGAVRQEP</sequence>
<comment type="caution">
    <text evidence="3">The sequence shown here is derived from an EMBL/GenBank/DDBJ whole genome shotgun (WGS) entry which is preliminary data.</text>
</comment>
<dbReference type="SUPFAM" id="SSF52540">
    <property type="entry name" value="P-loop containing nucleoside triphosphate hydrolases"/>
    <property type="match status" value="1"/>
</dbReference>
<evidence type="ECO:0000313" key="3">
    <source>
        <dbReference type="EMBL" id="MBK1726966.1"/>
    </source>
</evidence>
<dbReference type="SMART" id="SM00382">
    <property type="entry name" value="AAA"/>
    <property type="match status" value="1"/>
</dbReference>
<dbReference type="Pfam" id="PF13401">
    <property type="entry name" value="AAA_22"/>
    <property type="match status" value="1"/>
</dbReference>
<protein>
    <submittedName>
        <fullName evidence="3">ATPase</fullName>
    </submittedName>
</protein>
<dbReference type="PANTHER" id="PTHR35894">
    <property type="entry name" value="GENERAL SECRETION PATHWAY PROTEIN A-RELATED"/>
    <property type="match status" value="1"/>
</dbReference>
<dbReference type="Proteomes" id="UP000738126">
    <property type="component" value="Unassembled WGS sequence"/>
</dbReference>
<accession>A0ABS1E5E5</accession>
<dbReference type="InterPro" id="IPR052026">
    <property type="entry name" value="ExeA_AAA_ATPase_DNA-bind"/>
</dbReference>
<evidence type="ECO:0000256" key="1">
    <source>
        <dbReference type="SAM" id="MobiDB-lite"/>
    </source>
</evidence>
<name>A0ABS1E5E5_9GAMM</name>
<dbReference type="Gene3D" id="3.40.50.300">
    <property type="entry name" value="P-loop containing nucleotide triphosphate hydrolases"/>
    <property type="match status" value="1"/>
</dbReference>
<reference evidence="3 4" key="1">
    <citation type="journal article" date="2020" name="Microorganisms">
        <title>Osmotic Adaptation and Compatible Solute Biosynthesis of Phototrophic Bacteria as Revealed from Genome Analyses.</title>
        <authorList>
            <person name="Imhoff J.F."/>
            <person name="Rahn T."/>
            <person name="Kunzel S."/>
            <person name="Keller A."/>
            <person name="Neulinger S.C."/>
        </authorList>
    </citation>
    <scope>NUCLEOTIDE SEQUENCE [LARGE SCALE GENOMIC DNA]</scope>
    <source>
        <strain evidence="3 4">DSM 15116</strain>
    </source>
</reference>
<dbReference type="RefSeq" id="WP_200259272.1">
    <property type="nucleotide sequence ID" value="NZ_NRSH01000084.1"/>
</dbReference>
<evidence type="ECO:0000313" key="4">
    <source>
        <dbReference type="Proteomes" id="UP000738126"/>
    </source>
</evidence>
<dbReference type="EMBL" id="NRSH01000084">
    <property type="protein sequence ID" value="MBK1726966.1"/>
    <property type="molecule type" value="Genomic_DNA"/>
</dbReference>
<keyword evidence="4" id="KW-1185">Reference proteome</keyword>
<gene>
    <name evidence="3" type="ORF">CKO13_08010</name>
</gene>
<dbReference type="InterPro" id="IPR027417">
    <property type="entry name" value="P-loop_NTPase"/>
</dbReference>
<organism evidence="3 4">
    <name type="scientific">Halorhodospira neutriphila</name>
    <dbReference type="NCBI Taxonomy" id="168379"/>
    <lineage>
        <taxon>Bacteria</taxon>
        <taxon>Pseudomonadati</taxon>
        <taxon>Pseudomonadota</taxon>
        <taxon>Gammaproteobacteria</taxon>
        <taxon>Chromatiales</taxon>
        <taxon>Ectothiorhodospiraceae</taxon>
        <taxon>Halorhodospira</taxon>
    </lineage>
</organism>
<feature type="region of interest" description="Disordered" evidence="1">
    <location>
        <begin position="270"/>
        <end position="298"/>
    </location>
</feature>
<dbReference type="InterPro" id="IPR049945">
    <property type="entry name" value="AAA_22"/>
</dbReference>
<feature type="domain" description="AAA+ ATPase" evidence="2">
    <location>
        <begin position="42"/>
        <end position="205"/>
    </location>
</feature>
<dbReference type="InterPro" id="IPR003593">
    <property type="entry name" value="AAA+_ATPase"/>
</dbReference>
<proteinExistence type="predicted"/>